<dbReference type="Proteomes" id="UP000246073">
    <property type="component" value="Unassembled WGS sequence"/>
</dbReference>
<keyword evidence="2 3" id="KW-0413">Isomerase</keyword>
<dbReference type="PANTHER" id="PTHR15108">
    <property type="entry name" value="N-ACYLGLUCOSAMINE-2-EPIMERASE"/>
    <property type="match status" value="1"/>
</dbReference>
<proteinExistence type="inferred from homology"/>
<sequence>MDARSNGFFERVAQNGIATDTDNRRSRVHPRQIYCFAKAGAMGWPGEWKQTVESGLDYYDRVYRREEDVFYGSLATHNGEMIDHTFDLYNQAFSVFAAAQIAVAIPFRFEEMRLRARGLMDALIADYHHPLGGFEEAKPPKLPLCSNPHMHLFEAMLAWEDVDPDTSFWSTYADEIANLALMKFIDGKTGALREFFDHDWQPYPGEKGRVVEPGHQFEWSWLMGQWADRRKNSDALKAAKRLFQIAVDHGICEHRRVAIMSLYDDFSVHDGLARLWPQTEWIKSSLLFASLSEGEERAFYLRSAVQAMDALRPFLNTPIKGLWYDKWPEGGSLLDEPAPASTFYHILCACYEAEKTVSAL</sequence>
<dbReference type="InterPro" id="IPR012341">
    <property type="entry name" value="6hp_glycosidase-like_sf"/>
</dbReference>
<dbReference type="InterPro" id="IPR010819">
    <property type="entry name" value="AGE/CE"/>
</dbReference>
<dbReference type="EMBL" id="OOFM01000005">
    <property type="protein sequence ID" value="SPL64799.1"/>
    <property type="molecule type" value="Genomic_DNA"/>
</dbReference>
<organism evidence="3 4">
    <name type="scientific">Ochrobactrum soli</name>
    <dbReference type="NCBI Taxonomy" id="2448455"/>
    <lineage>
        <taxon>Bacteria</taxon>
        <taxon>Pseudomonadati</taxon>
        <taxon>Pseudomonadota</taxon>
        <taxon>Alphaproteobacteria</taxon>
        <taxon>Hyphomicrobiales</taxon>
        <taxon>Brucellaceae</taxon>
        <taxon>Brucella/Ochrobactrum group</taxon>
        <taxon>Ochrobactrum</taxon>
    </lineage>
</organism>
<evidence type="ECO:0000313" key="3">
    <source>
        <dbReference type="EMBL" id="SPL64799.1"/>
    </source>
</evidence>
<protein>
    <submittedName>
        <fullName evidence="3">Mannose-6-phosphate isomerase ManA</fullName>
        <ecNumber evidence="3">5.3.1.8</ecNumber>
    </submittedName>
</protein>
<dbReference type="InterPro" id="IPR008928">
    <property type="entry name" value="6-hairpin_glycosidase_sf"/>
</dbReference>
<name>A0A2P9HL33_9HYPH</name>
<dbReference type="GO" id="GO:0005975">
    <property type="term" value="P:carbohydrate metabolic process"/>
    <property type="evidence" value="ECO:0007669"/>
    <property type="project" value="InterPro"/>
</dbReference>
<gene>
    <name evidence="3" type="ORF">OHAE_666</name>
</gene>
<evidence type="ECO:0000256" key="2">
    <source>
        <dbReference type="ARBA" id="ARBA00023235"/>
    </source>
</evidence>
<dbReference type="Gene3D" id="1.50.10.10">
    <property type="match status" value="1"/>
</dbReference>
<evidence type="ECO:0000313" key="4">
    <source>
        <dbReference type="Proteomes" id="UP000246073"/>
    </source>
</evidence>
<comment type="similarity">
    <text evidence="1">Belongs to the N-acylglucosamine 2-epimerase family.</text>
</comment>
<dbReference type="CDD" id="cd00249">
    <property type="entry name" value="AGE"/>
    <property type="match status" value="1"/>
</dbReference>
<dbReference type="GO" id="GO:0004476">
    <property type="term" value="F:mannose-6-phosphate isomerase activity"/>
    <property type="evidence" value="ECO:0007669"/>
    <property type="project" value="UniProtKB-EC"/>
</dbReference>
<evidence type="ECO:0000256" key="1">
    <source>
        <dbReference type="ARBA" id="ARBA00008558"/>
    </source>
</evidence>
<dbReference type="Pfam" id="PF07221">
    <property type="entry name" value="GlcNAc_2-epim"/>
    <property type="match status" value="1"/>
</dbReference>
<accession>A0A2P9HL33</accession>
<dbReference type="InterPro" id="IPR034116">
    <property type="entry name" value="AGE_dom"/>
</dbReference>
<dbReference type="AlphaFoldDB" id="A0A2P9HL33"/>
<reference evidence="4" key="1">
    <citation type="submission" date="2017-12" db="EMBL/GenBank/DDBJ databases">
        <authorList>
            <person name="Diaz M."/>
        </authorList>
    </citation>
    <scope>NUCLEOTIDE SEQUENCE [LARGE SCALE GENOMIC DNA]</scope>
    <source>
        <strain evidence="4">FI11154</strain>
    </source>
</reference>
<dbReference type="SUPFAM" id="SSF48208">
    <property type="entry name" value="Six-hairpin glycosidases"/>
    <property type="match status" value="1"/>
</dbReference>
<dbReference type="EC" id="5.3.1.8" evidence="3"/>